<name>A0AAN3M9A7_ECOLX</name>
<dbReference type="AlphaFoldDB" id="A0AAN3M9A7"/>
<reference evidence="1 2" key="1">
    <citation type="submission" date="2010-09" db="EMBL/GenBank/DDBJ databases">
        <authorList>
            <person name="Weinstock G."/>
            <person name="Sodergren E."/>
            <person name="Clifton S."/>
            <person name="Fulton L."/>
            <person name="Fulton B."/>
            <person name="Courtney L."/>
            <person name="Fronick C."/>
            <person name="Harrison M."/>
            <person name="Strong C."/>
            <person name="Farmer C."/>
            <person name="Delahaunty K."/>
            <person name="Markovic C."/>
            <person name="Hall O."/>
            <person name="Minx P."/>
            <person name="Tomlinson C."/>
            <person name="Mitreva M."/>
            <person name="Hou S."/>
            <person name="Chen J."/>
            <person name="Wollam A."/>
            <person name="Pepin K.H."/>
            <person name="Johnson M."/>
            <person name="Bhonagiri V."/>
            <person name="Zhang X."/>
            <person name="Suruliraj S."/>
            <person name="Warren W."/>
            <person name="Chinwalla A."/>
            <person name="Mardis E.R."/>
            <person name="Wilson R.K."/>
        </authorList>
    </citation>
    <scope>NUCLEOTIDE SEQUENCE [LARGE SCALE GENOMIC DNA]</scope>
    <source>
        <strain evidence="1 2">MS 85-1</strain>
    </source>
</reference>
<protein>
    <submittedName>
        <fullName evidence="1">Uncharacterized protein</fullName>
    </submittedName>
</protein>
<proteinExistence type="predicted"/>
<sequence>MRTAWRYIRQLLFTLCFFPPYSHSFVIQDEIRNSTIVVGN</sequence>
<accession>A0AAN3M9A7</accession>
<organism evidence="1 2">
    <name type="scientific">Escherichia coli MS 85-1</name>
    <dbReference type="NCBI Taxonomy" id="679202"/>
    <lineage>
        <taxon>Bacteria</taxon>
        <taxon>Pseudomonadati</taxon>
        <taxon>Pseudomonadota</taxon>
        <taxon>Gammaproteobacteria</taxon>
        <taxon>Enterobacterales</taxon>
        <taxon>Enterobacteriaceae</taxon>
        <taxon>Escherichia</taxon>
    </lineage>
</organism>
<gene>
    <name evidence="1" type="ORF">HMPREF9350_03038</name>
</gene>
<dbReference type="EMBL" id="ADWQ01000012">
    <property type="protein sequence ID" value="EFU34997.1"/>
    <property type="molecule type" value="Genomic_DNA"/>
</dbReference>
<comment type="caution">
    <text evidence="1">The sequence shown here is derived from an EMBL/GenBank/DDBJ whole genome shotgun (WGS) entry which is preliminary data.</text>
</comment>
<evidence type="ECO:0000313" key="1">
    <source>
        <dbReference type="EMBL" id="EFU34997.1"/>
    </source>
</evidence>
<dbReference type="Proteomes" id="UP000005056">
    <property type="component" value="Unassembled WGS sequence"/>
</dbReference>
<evidence type="ECO:0000313" key="2">
    <source>
        <dbReference type="Proteomes" id="UP000005056"/>
    </source>
</evidence>